<evidence type="ECO:0000313" key="11">
    <source>
        <dbReference type="EMBL" id="ADN77268.1"/>
    </source>
</evidence>
<feature type="binding site" evidence="8">
    <location>
        <position position="276"/>
    </location>
    <ligand>
        <name>Mn(2+)</name>
        <dbReference type="ChEBI" id="CHEBI:29035"/>
        <label>1</label>
    </ligand>
</feature>
<keyword evidence="4 8" id="KW-0031">Aminopeptidase</keyword>
<dbReference type="EMBL" id="CP002209">
    <property type="protein sequence ID" value="ADN77268.1"/>
    <property type="molecule type" value="Genomic_DNA"/>
</dbReference>
<accession>E1SUG1</accession>
<feature type="signal peptide" evidence="9">
    <location>
        <begin position="1"/>
        <end position="21"/>
    </location>
</feature>
<name>E1SUG1_FERBD</name>
<evidence type="ECO:0000256" key="7">
    <source>
        <dbReference type="ARBA" id="ARBA00023211"/>
    </source>
</evidence>
<feature type="binding site" evidence="8">
    <location>
        <position position="276"/>
    </location>
    <ligand>
        <name>Mn(2+)</name>
        <dbReference type="ChEBI" id="CHEBI:29035"/>
        <label>2</label>
    </ligand>
</feature>
<comment type="catalytic activity">
    <reaction evidence="2 8">
        <text>Release of an N-terminal amino acid, preferentially leucine, but not glutamic or aspartic acids.</text>
        <dbReference type="EC" id="3.4.11.10"/>
    </reaction>
</comment>
<reference evidence="11 12" key="1">
    <citation type="journal article" date="2010" name="Stand. Genomic Sci.">
        <title>Complete genome sequence of Ferrimonas balearica type strain (PAT).</title>
        <authorList>
            <person name="Nolan M."/>
            <person name="Sikorski J."/>
            <person name="Davenport K."/>
            <person name="Lucas S."/>
            <person name="Glavina Del Rio T."/>
            <person name="Tice H."/>
            <person name="Cheng J."/>
            <person name="Goodwin L."/>
            <person name="Pitluck S."/>
            <person name="Liolios K."/>
            <person name="Ivanova N."/>
            <person name="Mavromatis K."/>
            <person name="Ovchinnikova G."/>
            <person name="Pati A."/>
            <person name="Chen A."/>
            <person name="Palaniappan K."/>
            <person name="Land M."/>
            <person name="Hauser L."/>
            <person name="Chang Y."/>
            <person name="Jeffries C."/>
            <person name="Tapia R."/>
            <person name="Brettin T."/>
            <person name="Detter J."/>
            <person name="Han C."/>
            <person name="Yasawong M."/>
            <person name="Rohde M."/>
            <person name="Tindall B."/>
            <person name="Goker M."/>
            <person name="Woyke T."/>
            <person name="Bristow J."/>
            <person name="Eisen J."/>
            <person name="Markowitz V."/>
            <person name="Hugenholtz P."/>
            <person name="Kyrpides N."/>
            <person name="Klenk H."/>
            <person name="Lapidus A."/>
        </authorList>
    </citation>
    <scope>NUCLEOTIDE SEQUENCE [LARGE SCALE GENOMIC DNA]</scope>
    <source>
        <strain evidence="12">DSM 9799 / CCM 4581 / KCTC 23876 / PAT</strain>
    </source>
</reference>
<dbReference type="PRINTS" id="PR00481">
    <property type="entry name" value="LAMNOPPTDASE"/>
</dbReference>
<feature type="binding site" evidence="8">
    <location>
        <position position="356"/>
    </location>
    <ligand>
        <name>Mn(2+)</name>
        <dbReference type="ChEBI" id="CHEBI:29035"/>
        <label>2</label>
    </ligand>
</feature>
<dbReference type="Pfam" id="PF02789">
    <property type="entry name" value="Peptidase_M17_N"/>
    <property type="match status" value="1"/>
</dbReference>
<keyword evidence="12" id="KW-1185">Reference proteome</keyword>
<evidence type="ECO:0000256" key="9">
    <source>
        <dbReference type="SAM" id="SignalP"/>
    </source>
</evidence>
<dbReference type="OrthoDB" id="9809354at2"/>
<dbReference type="HOGENOM" id="CLU_013734_6_0_6"/>
<comment type="catalytic activity">
    <reaction evidence="1 8">
        <text>Release of an N-terminal amino acid, Xaa-|-Yaa-, in which Xaa is preferably Leu, but may be other amino acids including Pro although not Arg or Lys, and Yaa may be Pro. Amino acid amides and methyl esters are also readily hydrolyzed, but rates on arylamides are exceedingly low.</text>
        <dbReference type="EC" id="3.4.11.1"/>
    </reaction>
</comment>
<dbReference type="GO" id="GO:0006508">
    <property type="term" value="P:proteolysis"/>
    <property type="evidence" value="ECO:0007669"/>
    <property type="project" value="UniProtKB-KW"/>
</dbReference>
<dbReference type="InterPro" id="IPR023042">
    <property type="entry name" value="Peptidase_M17_leu_NH2_pept"/>
</dbReference>
<comment type="function">
    <text evidence="8">Presumably involved in the processing and regular turnover of intracellular proteins. Catalyzes the removal of unsubstituted N-terminal amino acids from various peptides.</text>
</comment>
<dbReference type="GO" id="GO:0030145">
    <property type="term" value="F:manganese ion binding"/>
    <property type="evidence" value="ECO:0007669"/>
    <property type="project" value="UniProtKB-UniRule"/>
</dbReference>
<comment type="subcellular location">
    <subcellularLocation>
        <location evidence="8">Cytoplasm</location>
    </subcellularLocation>
</comment>
<dbReference type="GO" id="GO:0070006">
    <property type="term" value="F:metalloaminopeptidase activity"/>
    <property type="evidence" value="ECO:0007669"/>
    <property type="project" value="InterPro"/>
</dbReference>
<feature type="domain" description="Cytosol aminopeptidase" evidence="10">
    <location>
        <begin position="352"/>
        <end position="359"/>
    </location>
</feature>
<evidence type="ECO:0000259" key="10">
    <source>
        <dbReference type="PROSITE" id="PS00631"/>
    </source>
</evidence>
<dbReference type="EC" id="3.4.11.10" evidence="8"/>
<dbReference type="Pfam" id="PF00883">
    <property type="entry name" value="Peptidase_M17"/>
    <property type="match status" value="1"/>
</dbReference>
<proteinExistence type="inferred from homology"/>
<dbReference type="PANTHER" id="PTHR11963">
    <property type="entry name" value="LEUCINE AMINOPEPTIDASE-RELATED"/>
    <property type="match status" value="1"/>
</dbReference>
<feature type="binding site" evidence="8">
    <location>
        <position position="354"/>
    </location>
    <ligand>
        <name>Mn(2+)</name>
        <dbReference type="ChEBI" id="CHEBI:29035"/>
        <label>1</label>
    </ligand>
</feature>
<evidence type="ECO:0000256" key="2">
    <source>
        <dbReference type="ARBA" id="ARBA00000967"/>
    </source>
</evidence>
<evidence type="ECO:0000256" key="8">
    <source>
        <dbReference type="HAMAP-Rule" id="MF_00181"/>
    </source>
</evidence>
<dbReference type="InterPro" id="IPR008283">
    <property type="entry name" value="Peptidase_M17_N"/>
</dbReference>
<gene>
    <name evidence="8" type="primary">pepA</name>
    <name evidence="11" type="ordered locus">Fbal_3068</name>
</gene>
<dbReference type="AlphaFoldDB" id="E1SUG1"/>
<evidence type="ECO:0000256" key="1">
    <source>
        <dbReference type="ARBA" id="ARBA00000135"/>
    </source>
</evidence>
<dbReference type="Proteomes" id="UP000006683">
    <property type="component" value="Chromosome"/>
</dbReference>
<dbReference type="SUPFAM" id="SSF52949">
    <property type="entry name" value="Macro domain-like"/>
    <property type="match status" value="1"/>
</dbReference>
<dbReference type="EC" id="3.4.11.1" evidence="8"/>
<evidence type="ECO:0000256" key="6">
    <source>
        <dbReference type="ARBA" id="ARBA00022801"/>
    </source>
</evidence>
<dbReference type="Gene3D" id="3.40.630.10">
    <property type="entry name" value="Zn peptidases"/>
    <property type="match status" value="1"/>
</dbReference>
<dbReference type="SUPFAM" id="SSF53187">
    <property type="entry name" value="Zn-dependent exopeptidases"/>
    <property type="match status" value="1"/>
</dbReference>
<dbReference type="CDD" id="cd00433">
    <property type="entry name" value="Peptidase_M17"/>
    <property type="match status" value="1"/>
</dbReference>
<keyword evidence="8" id="KW-0479">Metal-binding</keyword>
<organism evidence="11 12">
    <name type="scientific">Ferrimonas balearica (strain DSM 9799 / CCM 4581 / KCTC 23876 / PAT)</name>
    <dbReference type="NCBI Taxonomy" id="550540"/>
    <lineage>
        <taxon>Bacteria</taxon>
        <taxon>Pseudomonadati</taxon>
        <taxon>Pseudomonadota</taxon>
        <taxon>Gammaproteobacteria</taxon>
        <taxon>Alteromonadales</taxon>
        <taxon>Ferrimonadaceae</taxon>
        <taxon>Ferrimonas</taxon>
    </lineage>
</organism>
<evidence type="ECO:0000256" key="3">
    <source>
        <dbReference type="ARBA" id="ARBA00009528"/>
    </source>
</evidence>
<keyword evidence="8" id="KW-0963">Cytoplasm</keyword>
<sequence length="506" mass="53670">MTKFPYALGLVAAAIALPASAETYQFTSELKGHPTTLVLFQQQDGALYGQASLPQATHNQILRAAEAAQFSGKQGQKLEILAPNGIKSARLVVMGLGDDALTEGEINALGGQLATHLAALPEQQVGVLTSGIDNGAEFAAQFAHGIELKSYRYTRYTPESTAETKHYQVVAENQQSASARHAALQAVEAGVFMARDMTNATAGDMYPGSFAEQAESLRKLGVKVTVLDRKELEKLNMGALVGVGKGSEREPKLVVAHWQGSDEAPIALVGKGITFDSGGYNIKATGTSIIYMKSDMAGAATVLGTVKAMAMQKVPVNVVAVMPLAENMVSERALRPGDVVVTGQGTTVEVTNTDAEGRLILADALWYAREQYQPQMIVDVATLTGSKVRALGREFTGLFSDDSSMVTELTYAGERVGEKLWRLPLAPAFGDELKSDIADMKNTGKSAGASVAAMFLHAFVGDARWAHLDIAGDALTSTGTDFAPKGATGHGVRLLSYWLTEQAETQ</sequence>
<comment type="cofactor">
    <cofactor evidence="8">
        <name>Mn(2+)</name>
        <dbReference type="ChEBI" id="CHEBI:29035"/>
    </cofactor>
    <text evidence="8">Binds 2 manganese ions per subunit.</text>
</comment>
<feature type="active site" evidence="8">
    <location>
        <position position="283"/>
    </location>
</feature>
<dbReference type="PANTHER" id="PTHR11963:SF23">
    <property type="entry name" value="CYTOSOL AMINOPEPTIDASE"/>
    <property type="match status" value="1"/>
</dbReference>
<dbReference type="STRING" id="550540.Fbal_3068"/>
<feature type="binding site" evidence="8">
    <location>
        <position position="271"/>
    </location>
    <ligand>
        <name>Mn(2+)</name>
        <dbReference type="ChEBI" id="CHEBI:29035"/>
        <label>2</label>
    </ligand>
</feature>
<dbReference type="InterPro" id="IPR011356">
    <property type="entry name" value="Leucine_aapep/pepB"/>
</dbReference>
<feature type="binding site" evidence="8">
    <location>
        <position position="295"/>
    </location>
    <ligand>
        <name>Mn(2+)</name>
        <dbReference type="ChEBI" id="CHEBI:29035"/>
        <label>2</label>
    </ligand>
</feature>
<dbReference type="RefSeq" id="WP_013346574.1">
    <property type="nucleotide sequence ID" value="NC_014541.1"/>
</dbReference>
<dbReference type="Gene3D" id="3.40.220.10">
    <property type="entry name" value="Leucine Aminopeptidase, subunit E, domain 1"/>
    <property type="match status" value="1"/>
</dbReference>
<dbReference type="InterPro" id="IPR000819">
    <property type="entry name" value="Peptidase_M17_C"/>
</dbReference>
<keyword evidence="9" id="KW-0732">Signal</keyword>
<dbReference type="NCBIfam" id="NF002077">
    <property type="entry name" value="PRK00913.2-4"/>
    <property type="match status" value="1"/>
</dbReference>
<keyword evidence="6 8" id="KW-0378">Hydrolase</keyword>
<evidence type="ECO:0000313" key="12">
    <source>
        <dbReference type="Proteomes" id="UP000006683"/>
    </source>
</evidence>
<dbReference type="HAMAP" id="MF_00181">
    <property type="entry name" value="Cytosol_peptidase_M17"/>
    <property type="match status" value="1"/>
</dbReference>
<keyword evidence="7 8" id="KW-0464">Manganese</keyword>
<dbReference type="GO" id="GO:0005737">
    <property type="term" value="C:cytoplasm"/>
    <property type="evidence" value="ECO:0007669"/>
    <property type="project" value="UniProtKB-SubCell"/>
</dbReference>
<dbReference type="GeneID" id="67183290"/>
<feature type="chain" id="PRO_5003151913" description="Probable cytosol aminopeptidase" evidence="9">
    <location>
        <begin position="22"/>
        <end position="506"/>
    </location>
</feature>
<protein>
    <recommendedName>
        <fullName evidence="8">Probable cytosol aminopeptidase</fullName>
        <ecNumber evidence="8">3.4.11.1</ecNumber>
    </recommendedName>
    <alternativeName>
        <fullName evidence="8">Leucine aminopeptidase</fullName>
        <shortName evidence="8">LAP</shortName>
        <ecNumber evidence="8">3.4.11.10</ecNumber>
    </alternativeName>
    <alternativeName>
        <fullName evidence="8">Leucyl aminopeptidase</fullName>
    </alternativeName>
</protein>
<evidence type="ECO:0000256" key="4">
    <source>
        <dbReference type="ARBA" id="ARBA00022438"/>
    </source>
</evidence>
<dbReference type="KEGG" id="fbl:Fbal_3068"/>
<feature type="active site" evidence="8">
    <location>
        <position position="358"/>
    </location>
</feature>
<comment type="similarity">
    <text evidence="3 8">Belongs to the peptidase M17 family.</text>
</comment>
<dbReference type="NCBIfam" id="NF002075">
    <property type="entry name" value="PRK00913.2-2"/>
    <property type="match status" value="1"/>
</dbReference>
<dbReference type="eggNOG" id="COG0260">
    <property type="taxonomic scope" value="Bacteria"/>
</dbReference>
<dbReference type="InterPro" id="IPR043472">
    <property type="entry name" value="Macro_dom-like"/>
</dbReference>
<evidence type="ECO:0000256" key="5">
    <source>
        <dbReference type="ARBA" id="ARBA00022670"/>
    </source>
</evidence>
<dbReference type="PROSITE" id="PS00631">
    <property type="entry name" value="CYTOSOL_AP"/>
    <property type="match status" value="1"/>
</dbReference>
<feature type="binding site" evidence="8">
    <location>
        <position position="356"/>
    </location>
    <ligand>
        <name>Mn(2+)</name>
        <dbReference type="ChEBI" id="CHEBI:29035"/>
        <label>1</label>
    </ligand>
</feature>
<keyword evidence="5 8" id="KW-0645">Protease</keyword>